<feature type="transmembrane region" description="Helical" evidence="6">
    <location>
        <begin position="13"/>
        <end position="38"/>
    </location>
</feature>
<dbReference type="GO" id="GO:0016020">
    <property type="term" value="C:membrane"/>
    <property type="evidence" value="ECO:0007669"/>
    <property type="project" value="UniProtKB-SubCell"/>
</dbReference>
<dbReference type="InterPro" id="IPR022301">
    <property type="entry name" value="Integral_membrane_YjbE"/>
</dbReference>
<keyword evidence="3 6" id="KW-0812">Transmembrane</keyword>
<comment type="similarity">
    <text evidence="2">Belongs to the TerC family.</text>
</comment>
<feature type="transmembrane region" description="Helical" evidence="6">
    <location>
        <begin position="107"/>
        <end position="133"/>
    </location>
</feature>
<evidence type="ECO:0000256" key="2">
    <source>
        <dbReference type="ARBA" id="ARBA00007511"/>
    </source>
</evidence>
<accession>A0A494Y1I6</accession>
<dbReference type="AlphaFoldDB" id="A0A494Y1I6"/>
<keyword evidence="8" id="KW-1185">Reference proteome</keyword>
<keyword evidence="5 6" id="KW-0472">Membrane</keyword>
<evidence type="ECO:0000256" key="1">
    <source>
        <dbReference type="ARBA" id="ARBA00004141"/>
    </source>
</evidence>
<organism evidence="7 8">
    <name type="scientific">Cohnella endophytica</name>
    <dbReference type="NCBI Taxonomy" id="2419778"/>
    <lineage>
        <taxon>Bacteria</taxon>
        <taxon>Bacillati</taxon>
        <taxon>Bacillota</taxon>
        <taxon>Bacilli</taxon>
        <taxon>Bacillales</taxon>
        <taxon>Paenibacillaceae</taxon>
        <taxon>Cohnella</taxon>
    </lineage>
</organism>
<gene>
    <name evidence="7" type="ORF">D7Z26_08510</name>
</gene>
<dbReference type="Proteomes" id="UP000282076">
    <property type="component" value="Unassembled WGS sequence"/>
</dbReference>
<evidence type="ECO:0000256" key="4">
    <source>
        <dbReference type="ARBA" id="ARBA00022989"/>
    </source>
</evidence>
<evidence type="ECO:0000256" key="3">
    <source>
        <dbReference type="ARBA" id="ARBA00022692"/>
    </source>
</evidence>
<dbReference type="EMBL" id="RBZM01000004">
    <property type="protein sequence ID" value="RKP55243.1"/>
    <property type="molecule type" value="Genomic_DNA"/>
</dbReference>
<feature type="transmembrane region" description="Helical" evidence="6">
    <location>
        <begin position="50"/>
        <end position="69"/>
    </location>
</feature>
<dbReference type="PANTHER" id="PTHR30238">
    <property type="entry name" value="MEMBRANE BOUND PREDICTED REDOX MODULATOR"/>
    <property type="match status" value="1"/>
</dbReference>
<dbReference type="OrthoDB" id="5295733at2"/>
<dbReference type="PANTHER" id="PTHR30238:SF4">
    <property type="entry name" value="SLL1022 PROTEIN"/>
    <property type="match status" value="1"/>
</dbReference>
<dbReference type="NCBIfam" id="TIGR03717">
    <property type="entry name" value="R_switched_YjbE"/>
    <property type="match status" value="1"/>
</dbReference>
<dbReference type="Pfam" id="PF03741">
    <property type="entry name" value="TerC"/>
    <property type="match status" value="1"/>
</dbReference>
<evidence type="ECO:0000256" key="5">
    <source>
        <dbReference type="ARBA" id="ARBA00023136"/>
    </source>
</evidence>
<sequence>MEIFGWDLLGLDFWSILLTIVFIDLLLAGDNAIVIGLAARNLPKEMQKSAVLWGTAGAVVIRVVATMLVVSLLKIPFLLAIGGILLLWIAYKLLVQGDAHDEVKPGSTLWAAVRTIIIADAAMGLDNVIAVAGAAHGDYFLVVLGLLISIPIVVWGSTLFIKVIGKFPVIIYLGSGVLAYTAAKMITHAEEFDGYFDGNPVLAWTFIATLVVLVIVAGVWTNAIRARRIQTQKQTTSPKLATKKSRETH</sequence>
<feature type="transmembrane region" description="Helical" evidence="6">
    <location>
        <begin position="201"/>
        <end position="224"/>
    </location>
</feature>
<dbReference type="RefSeq" id="WP_120975818.1">
    <property type="nucleotide sequence ID" value="NZ_RBZM01000004.1"/>
</dbReference>
<proteinExistence type="inferred from homology"/>
<keyword evidence="4 6" id="KW-1133">Transmembrane helix</keyword>
<reference evidence="7 8" key="1">
    <citation type="submission" date="2018-10" db="EMBL/GenBank/DDBJ databases">
        <title>Cohnella sp. M2MS4P-1, whole genome shotgun sequence.</title>
        <authorList>
            <person name="Tuo L."/>
        </authorList>
    </citation>
    <scope>NUCLEOTIDE SEQUENCE [LARGE SCALE GENOMIC DNA]</scope>
    <source>
        <strain evidence="7 8">M2MS4P-1</strain>
    </source>
</reference>
<evidence type="ECO:0000313" key="7">
    <source>
        <dbReference type="EMBL" id="RKP55243.1"/>
    </source>
</evidence>
<dbReference type="InterPro" id="IPR005496">
    <property type="entry name" value="Integral_membrane_TerC"/>
</dbReference>
<evidence type="ECO:0000313" key="8">
    <source>
        <dbReference type="Proteomes" id="UP000282076"/>
    </source>
</evidence>
<feature type="transmembrane region" description="Helical" evidence="6">
    <location>
        <begin position="75"/>
        <end position="95"/>
    </location>
</feature>
<protein>
    <submittedName>
        <fullName evidence="7">TerC family protein</fullName>
    </submittedName>
</protein>
<comment type="caution">
    <text evidence="7">The sequence shown here is derived from an EMBL/GenBank/DDBJ whole genome shotgun (WGS) entry which is preliminary data.</text>
</comment>
<evidence type="ECO:0000256" key="6">
    <source>
        <dbReference type="SAM" id="Phobius"/>
    </source>
</evidence>
<comment type="subcellular location">
    <subcellularLocation>
        <location evidence="1">Membrane</location>
        <topology evidence="1">Multi-pass membrane protein</topology>
    </subcellularLocation>
</comment>
<feature type="transmembrane region" description="Helical" evidence="6">
    <location>
        <begin position="139"/>
        <end position="157"/>
    </location>
</feature>
<feature type="transmembrane region" description="Helical" evidence="6">
    <location>
        <begin position="169"/>
        <end position="189"/>
    </location>
</feature>
<name>A0A494Y1I6_9BACL</name>